<dbReference type="GO" id="GO:0004521">
    <property type="term" value="F:RNA endonuclease activity"/>
    <property type="evidence" value="ECO:0007669"/>
    <property type="project" value="UniProtKB-UniRule"/>
</dbReference>
<dbReference type="GO" id="GO:0006364">
    <property type="term" value="P:rRNA processing"/>
    <property type="evidence" value="ECO:0007669"/>
    <property type="project" value="UniProtKB-UniRule"/>
</dbReference>
<keyword evidence="7" id="KW-0963">Cytoplasm</keyword>
<dbReference type="Gene3D" id="3.40.390.30">
    <property type="entry name" value="Metalloproteases ('zincins'), catalytic domain"/>
    <property type="match status" value="1"/>
</dbReference>
<evidence type="ECO:0000313" key="9">
    <source>
        <dbReference type="Proteomes" id="UP000034290"/>
    </source>
</evidence>
<evidence type="ECO:0000256" key="4">
    <source>
        <dbReference type="ARBA" id="ARBA00022759"/>
    </source>
</evidence>
<feature type="binding site" evidence="7">
    <location>
        <position position="119"/>
    </location>
    <ligand>
        <name>Zn(2+)</name>
        <dbReference type="ChEBI" id="CHEBI:29105"/>
        <note>catalytic</note>
    </ligand>
</feature>
<evidence type="ECO:0000256" key="6">
    <source>
        <dbReference type="ARBA" id="ARBA00022833"/>
    </source>
</evidence>
<keyword evidence="4 7" id="KW-0255">Endonuclease</keyword>
<dbReference type="PANTHER" id="PTHR46986">
    <property type="entry name" value="ENDORIBONUCLEASE YBEY, CHLOROPLASTIC"/>
    <property type="match status" value="1"/>
</dbReference>
<organism evidence="8 9">
    <name type="scientific">Candidatus Giovannonibacteria bacterium GW2011_GWA2_53_7</name>
    <dbReference type="NCBI Taxonomy" id="1618650"/>
    <lineage>
        <taxon>Bacteria</taxon>
        <taxon>Candidatus Giovannoniibacteriota</taxon>
    </lineage>
</organism>
<dbReference type="Pfam" id="PF02130">
    <property type="entry name" value="YbeY"/>
    <property type="match status" value="1"/>
</dbReference>
<dbReference type="InterPro" id="IPR023091">
    <property type="entry name" value="MetalPrtase_cat_dom_sf_prd"/>
</dbReference>
<evidence type="ECO:0000256" key="5">
    <source>
        <dbReference type="ARBA" id="ARBA00022801"/>
    </source>
</evidence>
<keyword evidence="2 7" id="KW-0540">Nuclease</keyword>
<dbReference type="AlphaFoldDB" id="A0A0G2ANY4"/>
<reference evidence="8 9" key="1">
    <citation type="journal article" date="2015" name="Nature">
        <title>rRNA introns, odd ribosomes, and small enigmatic genomes across a large radiation of phyla.</title>
        <authorList>
            <person name="Brown C.T."/>
            <person name="Hug L.A."/>
            <person name="Thomas B.C."/>
            <person name="Sharon I."/>
            <person name="Castelle C.J."/>
            <person name="Singh A."/>
            <person name="Wilkins M.J."/>
            <person name="Williams K.H."/>
            <person name="Banfield J.F."/>
        </authorList>
    </citation>
    <scope>NUCLEOTIDE SEQUENCE [LARGE SCALE GENOMIC DNA]</scope>
</reference>
<dbReference type="SUPFAM" id="SSF55486">
    <property type="entry name" value="Metalloproteases ('zincins'), catalytic domain"/>
    <property type="match status" value="1"/>
</dbReference>
<dbReference type="HAMAP" id="MF_00009">
    <property type="entry name" value="Endoribonucl_YbeY"/>
    <property type="match status" value="1"/>
</dbReference>
<accession>A0A0G2ANY4</accession>
<dbReference type="EC" id="3.1.-.-" evidence="7"/>
<evidence type="ECO:0000256" key="7">
    <source>
        <dbReference type="HAMAP-Rule" id="MF_00009"/>
    </source>
</evidence>
<evidence type="ECO:0000313" key="8">
    <source>
        <dbReference type="EMBL" id="KKW34434.1"/>
    </source>
</evidence>
<keyword evidence="7" id="KW-0690">Ribosome biogenesis</keyword>
<comment type="cofactor">
    <cofactor evidence="7">
        <name>Zn(2+)</name>
        <dbReference type="ChEBI" id="CHEBI:29105"/>
    </cofactor>
    <text evidence="7">Binds 1 zinc ion.</text>
</comment>
<comment type="caution">
    <text evidence="8">The sequence shown here is derived from an EMBL/GenBank/DDBJ whole genome shotgun (WGS) entry which is preliminary data.</text>
</comment>
<dbReference type="EMBL" id="LCRM01000075">
    <property type="protein sequence ID" value="KKW34434.1"/>
    <property type="molecule type" value="Genomic_DNA"/>
</dbReference>
<comment type="subcellular location">
    <subcellularLocation>
        <location evidence="7">Cytoplasm</location>
    </subcellularLocation>
</comment>
<protein>
    <recommendedName>
        <fullName evidence="7">Endoribonuclease YbeY</fullName>
        <ecNumber evidence="7">3.1.-.-</ecNumber>
    </recommendedName>
</protein>
<keyword evidence="6 7" id="KW-0862">Zinc</keyword>
<dbReference type="GO" id="GO:0004222">
    <property type="term" value="F:metalloendopeptidase activity"/>
    <property type="evidence" value="ECO:0007669"/>
    <property type="project" value="InterPro"/>
</dbReference>
<keyword evidence="3 7" id="KW-0479">Metal-binding</keyword>
<name>A0A0G2ANY4_9BACT</name>
<feature type="binding site" evidence="7">
    <location>
        <position position="109"/>
    </location>
    <ligand>
        <name>Zn(2+)</name>
        <dbReference type="ChEBI" id="CHEBI:29105"/>
        <note>catalytic</note>
    </ligand>
</feature>
<keyword evidence="5 7" id="KW-0378">Hydrolase</keyword>
<dbReference type="GO" id="GO:0005737">
    <property type="term" value="C:cytoplasm"/>
    <property type="evidence" value="ECO:0007669"/>
    <property type="project" value="UniProtKB-SubCell"/>
</dbReference>
<dbReference type="PATRIC" id="fig|1618650.3.peg.713"/>
<dbReference type="GO" id="GO:0008270">
    <property type="term" value="F:zinc ion binding"/>
    <property type="evidence" value="ECO:0007669"/>
    <property type="project" value="UniProtKB-UniRule"/>
</dbReference>
<gene>
    <name evidence="7" type="primary">ybeY</name>
    <name evidence="8" type="ORF">UY81_C0075G0002</name>
</gene>
<evidence type="ECO:0000256" key="1">
    <source>
        <dbReference type="ARBA" id="ARBA00010875"/>
    </source>
</evidence>
<sequence length="139" mass="15844">MLTIDFVAGRVRGELRLAPGEIRLLEREIGHALRLREPETVSCAYINEETMQKLNKQFRGKDAPTDVLAFAYPDEEVIGEVLVCPAVARRQALHVNRTAKQEAKELIVHGVLHVFGFDHIHPKDERVMLSLQKKILDRL</sequence>
<dbReference type="NCBIfam" id="TIGR00043">
    <property type="entry name" value="rRNA maturation RNase YbeY"/>
    <property type="match status" value="1"/>
</dbReference>
<dbReference type="Proteomes" id="UP000034290">
    <property type="component" value="Unassembled WGS sequence"/>
</dbReference>
<evidence type="ECO:0000256" key="3">
    <source>
        <dbReference type="ARBA" id="ARBA00022723"/>
    </source>
</evidence>
<comment type="function">
    <text evidence="7">Single strand-specific metallo-endoribonuclease involved in late-stage 70S ribosome quality control and in maturation of the 3' terminus of the 16S rRNA.</text>
</comment>
<evidence type="ECO:0000256" key="2">
    <source>
        <dbReference type="ARBA" id="ARBA00022722"/>
    </source>
</evidence>
<comment type="similarity">
    <text evidence="1 7">Belongs to the endoribonuclease YbeY family.</text>
</comment>
<dbReference type="InterPro" id="IPR002036">
    <property type="entry name" value="YbeY"/>
</dbReference>
<keyword evidence="7" id="KW-0698">rRNA processing</keyword>
<proteinExistence type="inferred from homology"/>
<dbReference type="PANTHER" id="PTHR46986:SF1">
    <property type="entry name" value="ENDORIBONUCLEASE YBEY, CHLOROPLASTIC"/>
    <property type="match status" value="1"/>
</dbReference>
<feature type="binding site" evidence="7">
    <location>
        <position position="113"/>
    </location>
    <ligand>
        <name>Zn(2+)</name>
        <dbReference type="ChEBI" id="CHEBI:29105"/>
        <note>catalytic</note>
    </ligand>
</feature>